<reference evidence="1" key="1">
    <citation type="submission" date="2019-08" db="EMBL/GenBank/DDBJ databases">
        <authorList>
            <person name="Kucharzyk K."/>
            <person name="Murdoch R.W."/>
            <person name="Higgins S."/>
            <person name="Loffler F."/>
        </authorList>
    </citation>
    <scope>NUCLEOTIDE SEQUENCE</scope>
</reference>
<organism evidence="1">
    <name type="scientific">bioreactor metagenome</name>
    <dbReference type="NCBI Taxonomy" id="1076179"/>
    <lineage>
        <taxon>unclassified sequences</taxon>
        <taxon>metagenomes</taxon>
        <taxon>ecological metagenomes</taxon>
    </lineage>
</organism>
<sequence length="91" mass="11185">MLWFIAHKDVAVSVVYQTARHRFRHKCRFRTFYDSLKFIAANDLQVSQSEYHRRKQREHDKKEQVQPKWDMRFSLSFVLGIIFQFCTFLKL</sequence>
<name>A0A645A5Z0_9ZZZZ</name>
<comment type="caution">
    <text evidence="1">The sequence shown here is derived from an EMBL/GenBank/DDBJ whole genome shotgun (WGS) entry which is preliminary data.</text>
</comment>
<accession>A0A645A5Z0</accession>
<proteinExistence type="predicted"/>
<dbReference type="EMBL" id="VSSQ01012160">
    <property type="protein sequence ID" value="MPM48579.1"/>
    <property type="molecule type" value="Genomic_DNA"/>
</dbReference>
<dbReference type="AlphaFoldDB" id="A0A645A5Z0"/>
<gene>
    <name evidence="1" type="ORF">SDC9_95304</name>
</gene>
<protein>
    <submittedName>
        <fullName evidence="1">Uncharacterized protein</fullName>
    </submittedName>
</protein>
<evidence type="ECO:0000313" key="1">
    <source>
        <dbReference type="EMBL" id="MPM48579.1"/>
    </source>
</evidence>